<dbReference type="GeneID" id="114325381"/>
<protein>
    <recommendedName>
        <fullName evidence="9">Josephin-2</fullName>
        <ecNumber evidence="3">3.4.19.12</ecNumber>
    </recommendedName>
    <alternativeName>
        <fullName evidence="10">Josephin domain-containing protein 2</fullName>
    </alternativeName>
</protein>
<dbReference type="AlphaFoldDB" id="A0A6P7F645"/>
<gene>
    <name evidence="15" type="primary">LOC114325381</name>
</gene>
<evidence type="ECO:0000313" key="13">
    <source>
        <dbReference type="EnsemblMetazoa" id="XP_028129243.1"/>
    </source>
</evidence>
<evidence type="ECO:0000313" key="15">
    <source>
        <dbReference type="RefSeq" id="XP_028129243.1"/>
    </source>
</evidence>
<proteinExistence type="predicted"/>
<dbReference type="Pfam" id="PF02099">
    <property type="entry name" value="Josephin"/>
    <property type="match status" value="1"/>
</dbReference>
<dbReference type="GO" id="GO:0005829">
    <property type="term" value="C:cytosol"/>
    <property type="evidence" value="ECO:0007669"/>
    <property type="project" value="UniProtKB-SubCell"/>
</dbReference>
<comment type="subcellular location">
    <subcellularLocation>
        <location evidence="2">Cytoplasm</location>
        <location evidence="2">Cytosol</location>
    </subcellularLocation>
</comment>
<dbReference type="InterPro" id="IPR040053">
    <property type="entry name" value="JOSD1/2"/>
</dbReference>
<sequence length="202" mass="23325">MTETTSIYHEKQIRELCALHALNNLFQAKGTFSKAELDLICTSLSPNHWINPHKSMLGLGNYDINVIMKALQDRGYEVIWFDKRRDPSCLVLGNIFGFILNIPSEYKLGFITLPVWRRHWITIKQINSGYYNLDSKLDVPQLIGGDQEVINYLRDEVESKDKELFLVVTNEVSKDQSWIEDTEIRQLANGRDADIVQLSDVH</sequence>
<evidence type="ECO:0000256" key="5">
    <source>
        <dbReference type="ARBA" id="ARBA00022670"/>
    </source>
</evidence>
<dbReference type="FunCoup" id="A0A6P7F645">
    <property type="interactions" value="190"/>
</dbReference>
<keyword evidence="14" id="KW-1185">Reference proteome</keyword>
<feature type="active site" evidence="11">
    <location>
        <position position="119"/>
    </location>
</feature>
<dbReference type="KEGG" id="dvv:114325381"/>
<feature type="domain" description="Josephin" evidence="12">
    <location>
        <begin position="4"/>
        <end position="182"/>
    </location>
</feature>
<dbReference type="OrthoDB" id="422700at2759"/>
<dbReference type="CTD" id="31560"/>
<evidence type="ECO:0000256" key="2">
    <source>
        <dbReference type="ARBA" id="ARBA00004514"/>
    </source>
</evidence>
<comment type="function">
    <text evidence="8">Cleaves 'Lys-63'-linked poly-ubiquitin chains, and with lesser efficiency 'Lys-48'-linked poly-ubiquitin chains (in vitro). May act as a deubiquitinating enzyme.</text>
</comment>
<keyword evidence="4" id="KW-0963">Cytoplasm</keyword>
<dbReference type="PANTHER" id="PTHR13291">
    <property type="entry name" value="JOSEPHIN 1, 2"/>
    <property type="match status" value="1"/>
</dbReference>
<reference evidence="15" key="1">
    <citation type="submission" date="2025-04" db="UniProtKB">
        <authorList>
            <consortium name="RefSeq"/>
        </authorList>
    </citation>
    <scope>IDENTIFICATION</scope>
    <source>
        <tissue evidence="15">Whole insect</tissue>
    </source>
</reference>
<dbReference type="GO" id="GO:0006508">
    <property type="term" value="P:proteolysis"/>
    <property type="evidence" value="ECO:0007669"/>
    <property type="project" value="UniProtKB-KW"/>
</dbReference>
<feature type="active site" evidence="11">
    <location>
        <position position="17"/>
    </location>
</feature>
<reference evidence="13" key="2">
    <citation type="submission" date="2025-05" db="UniProtKB">
        <authorList>
            <consortium name="EnsemblMetazoa"/>
        </authorList>
    </citation>
    <scope>IDENTIFICATION</scope>
</reference>
<evidence type="ECO:0000256" key="11">
    <source>
        <dbReference type="PROSITE-ProRule" id="PRU00331"/>
    </source>
</evidence>
<evidence type="ECO:0000256" key="7">
    <source>
        <dbReference type="ARBA" id="ARBA00022801"/>
    </source>
</evidence>
<dbReference type="InParanoid" id="A0A6P7F645"/>
<dbReference type="EC" id="3.4.19.12" evidence="3"/>
<dbReference type="PROSITE" id="PS50957">
    <property type="entry name" value="JOSEPHIN"/>
    <property type="match status" value="1"/>
</dbReference>
<dbReference type="GO" id="GO:0016579">
    <property type="term" value="P:protein deubiquitination"/>
    <property type="evidence" value="ECO:0007669"/>
    <property type="project" value="InterPro"/>
</dbReference>
<keyword evidence="6" id="KW-0833">Ubl conjugation pathway</keyword>
<dbReference type="RefSeq" id="XP_028129243.1">
    <property type="nucleotide sequence ID" value="XM_028273442.1"/>
</dbReference>
<feature type="active site" evidence="11">
    <location>
        <position position="134"/>
    </location>
</feature>
<keyword evidence="5" id="KW-0645">Protease</keyword>
<evidence type="ECO:0000256" key="3">
    <source>
        <dbReference type="ARBA" id="ARBA00012759"/>
    </source>
</evidence>
<keyword evidence="7 11" id="KW-0378">Hydrolase</keyword>
<evidence type="ECO:0000313" key="14">
    <source>
        <dbReference type="Proteomes" id="UP001652700"/>
    </source>
</evidence>
<dbReference type="EnsemblMetazoa" id="XM_028273442.2">
    <property type="protein sequence ID" value="XP_028129243.1"/>
    <property type="gene ID" value="LOC114325381"/>
</dbReference>
<organism evidence="15">
    <name type="scientific">Diabrotica virgifera virgifera</name>
    <name type="common">western corn rootworm</name>
    <dbReference type="NCBI Taxonomy" id="50390"/>
    <lineage>
        <taxon>Eukaryota</taxon>
        <taxon>Metazoa</taxon>
        <taxon>Ecdysozoa</taxon>
        <taxon>Arthropoda</taxon>
        <taxon>Hexapoda</taxon>
        <taxon>Insecta</taxon>
        <taxon>Pterygota</taxon>
        <taxon>Neoptera</taxon>
        <taxon>Endopterygota</taxon>
        <taxon>Coleoptera</taxon>
        <taxon>Polyphaga</taxon>
        <taxon>Cucujiformia</taxon>
        <taxon>Chrysomeloidea</taxon>
        <taxon>Chrysomelidae</taxon>
        <taxon>Galerucinae</taxon>
        <taxon>Diabroticina</taxon>
        <taxon>Diabroticites</taxon>
        <taxon>Diabrotica</taxon>
    </lineage>
</organism>
<dbReference type="SMART" id="SM01246">
    <property type="entry name" value="Josephin"/>
    <property type="match status" value="1"/>
</dbReference>
<comment type="catalytic activity">
    <reaction evidence="1">
        <text>Thiol-dependent hydrolysis of ester, thioester, amide, peptide and isopeptide bonds formed by the C-terminal Gly of ubiquitin (a 76-residue protein attached to proteins as an intracellular targeting signal).</text>
        <dbReference type="EC" id="3.4.19.12"/>
    </reaction>
</comment>
<dbReference type="InterPro" id="IPR006155">
    <property type="entry name" value="Josephin"/>
</dbReference>
<dbReference type="FunFam" id="3.90.70.40:FF:000003">
    <property type="entry name" value="josephin-2 isoform X1"/>
    <property type="match status" value="1"/>
</dbReference>
<name>A0A6P7F645_DIAVI</name>
<dbReference type="Proteomes" id="UP001652700">
    <property type="component" value="Unplaced"/>
</dbReference>
<dbReference type="GO" id="GO:0004843">
    <property type="term" value="F:cysteine-type deubiquitinase activity"/>
    <property type="evidence" value="ECO:0007669"/>
    <property type="project" value="UniProtKB-EC"/>
</dbReference>
<accession>A0A6P7F645</accession>
<evidence type="ECO:0000256" key="1">
    <source>
        <dbReference type="ARBA" id="ARBA00000707"/>
    </source>
</evidence>
<evidence type="ECO:0000259" key="12">
    <source>
        <dbReference type="PROSITE" id="PS50957"/>
    </source>
</evidence>
<evidence type="ECO:0000256" key="6">
    <source>
        <dbReference type="ARBA" id="ARBA00022786"/>
    </source>
</evidence>
<dbReference type="PANTHER" id="PTHR13291:SF0">
    <property type="entry name" value="JOSEPHIN-LIKE PROTEIN"/>
    <property type="match status" value="1"/>
</dbReference>
<dbReference type="Gene3D" id="3.90.70.40">
    <property type="match status" value="1"/>
</dbReference>
<evidence type="ECO:0000256" key="8">
    <source>
        <dbReference type="ARBA" id="ARBA00058284"/>
    </source>
</evidence>
<evidence type="ECO:0000256" key="4">
    <source>
        <dbReference type="ARBA" id="ARBA00022490"/>
    </source>
</evidence>
<evidence type="ECO:0000256" key="9">
    <source>
        <dbReference type="ARBA" id="ARBA00069892"/>
    </source>
</evidence>
<evidence type="ECO:0000256" key="10">
    <source>
        <dbReference type="ARBA" id="ARBA00077222"/>
    </source>
</evidence>